<dbReference type="InterPro" id="IPR042099">
    <property type="entry name" value="ANL_N_sf"/>
</dbReference>
<comment type="caution">
    <text evidence="5">The sequence shown here is derived from an EMBL/GenBank/DDBJ whole genome shotgun (WGS) entry which is preliminary data.</text>
</comment>
<evidence type="ECO:0000256" key="3">
    <source>
        <dbReference type="ARBA" id="ARBA00026121"/>
    </source>
</evidence>
<dbReference type="PANTHER" id="PTHR43272:SF107">
    <property type="entry name" value="LONG-CHAIN-FATTY-ACID--COA LIGASE 5"/>
    <property type="match status" value="1"/>
</dbReference>
<sequence>MAESQSTKLKINYDVNCQSKVVDEDKGIRVSPIEWTKVEQNVKNMRAFVDYIGDKHGDQLCFGRRKDFKSAAVWNTYDQTRKNAVAFGAAVFSMLEPASDRCIGLYGRNSPEVSLVEVFDACLTLPCFVFLCCKWVTAQLACGYYGMVSAPLYDTLGREALEHILKQSEFILFPKRGDIDYYTRKQSGDYITNLRTVVCDTVERAESLLEWAHHHIHCLIIIKMDDNDRKKLETKFSASVKFYSFHEMIIQGENCNQEVKEPDPNDLFLVCYTSGSTGLPKGVTYTHSTFLHGMSIAYRTLTLMEIPTDCQTHVSFLPMAHIMEQLFMNICLKLGAQIAFLTNDTSGLLEDYAYYRPTLICTVPRILSRFYTEVMRVVNTNKIKAHLFQLAVGVKTAEQSRGVFRHDGLLDYLFFRGIRSRFGGRVRGLVCGSAPLQPEVLRLAKAIFACPLVEAYGSTEVGGLATVSLPLDATGGHAGSVAPEVCIKLIDVPSMGFVVRRDAVGEICVKSPAATPGYFKDEEQTRDLFDQEGYVRMGDIGRWTERGTLQIVDRVKNIFKLSQGEYVAPEKVEQIYALSPLVTNVYVEGNPLYPYAVGVVVPNLQEIERQFPQQLPSNGVQNAEFENFREKTPVPSLDVKQEKDLAKLLIEELNRIGSARGLKGFEQIRAIHLSDEPFSVANGLLTPTMKIARTQLRQKFAHHIQALYDAGNS</sequence>
<dbReference type="OrthoDB" id="1700726at2759"/>
<dbReference type="GO" id="GO:0004467">
    <property type="term" value="F:long-chain fatty acid-CoA ligase activity"/>
    <property type="evidence" value="ECO:0007669"/>
    <property type="project" value="UniProtKB-EC"/>
</dbReference>
<dbReference type="PROSITE" id="PS00455">
    <property type="entry name" value="AMP_BINDING"/>
    <property type="match status" value="1"/>
</dbReference>
<dbReference type="GO" id="GO:0005783">
    <property type="term" value="C:endoplasmic reticulum"/>
    <property type="evidence" value="ECO:0007669"/>
    <property type="project" value="TreeGrafter"/>
</dbReference>
<feature type="domain" description="AMP-dependent synthetase/ligase" evidence="4">
    <location>
        <begin position="132"/>
        <end position="519"/>
    </location>
</feature>
<dbReference type="GO" id="GO:0016020">
    <property type="term" value="C:membrane"/>
    <property type="evidence" value="ECO:0007669"/>
    <property type="project" value="TreeGrafter"/>
</dbReference>
<keyword evidence="2" id="KW-0443">Lipid metabolism</keyword>
<gene>
    <name evidence="5" type="ORF">CSKR_104602</name>
</gene>
<keyword evidence="2" id="KW-0276">Fatty acid metabolism</keyword>
<evidence type="ECO:0000256" key="2">
    <source>
        <dbReference type="ARBA" id="ARBA00022832"/>
    </source>
</evidence>
<dbReference type="EMBL" id="NIRI02000056">
    <property type="protein sequence ID" value="KAG5443691.1"/>
    <property type="molecule type" value="Genomic_DNA"/>
</dbReference>
<evidence type="ECO:0000313" key="6">
    <source>
        <dbReference type="Proteomes" id="UP000286415"/>
    </source>
</evidence>
<dbReference type="Pfam" id="PF00501">
    <property type="entry name" value="AMP-binding"/>
    <property type="match status" value="1"/>
</dbReference>
<protein>
    <recommendedName>
        <fullName evidence="3">long-chain-fatty-acid--CoA ligase</fullName>
        <ecNumber evidence="3">6.2.1.3</ecNumber>
    </recommendedName>
</protein>
<name>A0A3R7C4M7_CLOSI</name>
<dbReference type="FunCoup" id="A0A3R7C4M7">
    <property type="interactions" value="427"/>
</dbReference>
<evidence type="ECO:0000256" key="1">
    <source>
        <dbReference type="ARBA" id="ARBA00022598"/>
    </source>
</evidence>
<accession>A0A3R7C4M7</accession>
<evidence type="ECO:0000313" key="5">
    <source>
        <dbReference type="EMBL" id="KAG5443691.1"/>
    </source>
</evidence>
<dbReference type="AlphaFoldDB" id="A0A3R7C4M7"/>
<reference evidence="5 6" key="1">
    <citation type="journal article" date="2018" name="Biotechnol. Adv.">
        <title>Improved genomic resources and new bioinformatic workflow for the carcinogenic parasite Clonorchis sinensis: Biotechnological implications.</title>
        <authorList>
            <person name="Wang D."/>
            <person name="Korhonen P.K."/>
            <person name="Gasser R.B."/>
            <person name="Young N.D."/>
        </authorList>
    </citation>
    <scope>NUCLEOTIDE SEQUENCE [LARGE SCALE GENOMIC DNA]</scope>
    <source>
        <strain evidence="5">Cs-k2</strain>
    </source>
</reference>
<keyword evidence="1 5" id="KW-0436">Ligase</keyword>
<dbReference type="Proteomes" id="UP000286415">
    <property type="component" value="Unassembled WGS sequence"/>
</dbReference>
<dbReference type="InterPro" id="IPR020845">
    <property type="entry name" value="AMP-binding_CS"/>
</dbReference>
<dbReference type="InParanoid" id="A0A3R7C4M7"/>
<reference evidence="5 6" key="2">
    <citation type="journal article" date="2021" name="Genomics">
        <title>High-quality reference genome for Clonorchis sinensis.</title>
        <authorList>
            <person name="Young N.D."/>
            <person name="Stroehlein A.J."/>
            <person name="Kinkar L."/>
            <person name="Wang T."/>
            <person name="Sohn W.M."/>
            <person name="Chang B.C.H."/>
            <person name="Kaur P."/>
            <person name="Weisz D."/>
            <person name="Dudchenko O."/>
            <person name="Aiden E.L."/>
            <person name="Korhonen P.K."/>
            <person name="Gasser R.B."/>
        </authorList>
    </citation>
    <scope>NUCLEOTIDE SEQUENCE [LARGE SCALE GENOMIC DNA]</scope>
    <source>
        <strain evidence="5">Cs-k2</strain>
    </source>
</reference>
<proteinExistence type="predicted"/>
<dbReference type="InterPro" id="IPR000873">
    <property type="entry name" value="AMP-dep_synth/lig_dom"/>
</dbReference>
<evidence type="ECO:0000259" key="4">
    <source>
        <dbReference type="Pfam" id="PF00501"/>
    </source>
</evidence>
<dbReference type="PANTHER" id="PTHR43272">
    <property type="entry name" value="LONG-CHAIN-FATTY-ACID--COA LIGASE"/>
    <property type="match status" value="1"/>
</dbReference>
<keyword evidence="6" id="KW-1185">Reference proteome</keyword>
<dbReference type="EC" id="6.2.1.3" evidence="3"/>
<dbReference type="STRING" id="79923.A0A3R7C4M7"/>
<dbReference type="Gene3D" id="3.40.50.12780">
    <property type="entry name" value="N-terminal domain of ligase-like"/>
    <property type="match status" value="1"/>
</dbReference>
<dbReference type="SUPFAM" id="SSF56801">
    <property type="entry name" value="Acetyl-CoA synthetase-like"/>
    <property type="match status" value="1"/>
</dbReference>
<organism evidence="5 6">
    <name type="scientific">Clonorchis sinensis</name>
    <name type="common">Chinese liver fluke</name>
    <dbReference type="NCBI Taxonomy" id="79923"/>
    <lineage>
        <taxon>Eukaryota</taxon>
        <taxon>Metazoa</taxon>
        <taxon>Spiralia</taxon>
        <taxon>Lophotrochozoa</taxon>
        <taxon>Platyhelminthes</taxon>
        <taxon>Trematoda</taxon>
        <taxon>Digenea</taxon>
        <taxon>Opisthorchiida</taxon>
        <taxon>Opisthorchiata</taxon>
        <taxon>Opisthorchiidae</taxon>
        <taxon>Clonorchis</taxon>
    </lineage>
</organism>